<gene>
    <name evidence="2" type="ORF">CONPUDRAFT_120451</name>
</gene>
<dbReference type="RefSeq" id="XP_007766185.1">
    <property type="nucleotide sequence ID" value="XM_007767995.1"/>
</dbReference>
<dbReference type="InterPro" id="IPR013154">
    <property type="entry name" value="ADH-like_N"/>
</dbReference>
<dbReference type="CDD" id="cd08249">
    <property type="entry name" value="enoyl_reductase_like"/>
    <property type="match status" value="1"/>
</dbReference>
<dbReference type="OMA" id="PFIGGSD"/>
<feature type="domain" description="Enoyl reductase (ER)" evidence="1">
    <location>
        <begin position="13"/>
        <end position="335"/>
    </location>
</feature>
<dbReference type="GeneID" id="19199542"/>
<evidence type="ECO:0000259" key="1">
    <source>
        <dbReference type="SMART" id="SM00829"/>
    </source>
</evidence>
<organism evidence="2 3">
    <name type="scientific">Coniophora puteana (strain RWD-64-598)</name>
    <name type="common">Brown rot fungus</name>
    <dbReference type="NCBI Taxonomy" id="741705"/>
    <lineage>
        <taxon>Eukaryota</taxon>
        <taxon>Fungi</taxon>
        <taxon>Dikarya</taxon>
        <taxon>Basidiomycota</taxon>
        <taxon>Agaricomycotina</taxon>
        <taxon>Agaricomycetes</taxon>
        <taxon>Agaricomycetidae</taxon>
        <taxon>Boletales</taxon>
        <taxon>Coniophorineae</taxon>
        <taxon>Coniophoraceae</taxon>
        <taxon>Coniophora</taxon>
    </lineage>
</organism>
<dbReference type="EMBL" id="JH711575">
    <property type="protein sequence ID" value="EIW84504.1"/>
    <property type="molecule type" value="Genomic_DNA"/>
</dbReference>
<dbReference type="Pfam" id="PF08240">
    <property type="entry name" value="ADH_N"/>
    <property type="match status" value="1"/>
</dbReference>
<proteinExistence type="predicted"/>
<dbReference type="PANTHER" id="PTHR45348">
    <property type="entry name" value="HYPOTHETICAL OXIDOREDUCTASE (EUROFUNG)"/>
    <property type="match status" value="1"/>
</dbReference>
<dbReference type="InterPro" id="IPR047122">
    <property type="entry name" value="Trans-enoyl_RdTase-like"/>
</dbReference>
<evidence type="ECO:0000313" key="2">
    <source>
        <dbReference type="EMBL" id="EIW84504.1"/>
    </source>
</evidence>
<accession>A0A5M3N0D5</accession>
<dbReference type="Gene3D" id="3.90.180.10">
    <property type="entry name" value="Medium-chain alcohol dehydrogenases, catalytic domain"/>
    <property type="match status" value="1"/>
</dbReference>
<dbReference type="GO" id="GO:0016651">
    <property type="term" value="F:oxidoreductase activity, acting on NAD(P)H"/>
    <property type="evidence" value="ECO:0007669"/>
    <property type="project" value="InterPro"/>
</dbReference>
<protein>
    <submittedName>
        <fullName evidence="2">GroES-like protein</fullName>
    </submittedName>
</protein>
<dbReference type="InterPro" id="IPR011032">
    <property type="entry name" value="GroES-like_sf"/>
</dbReference>
<name>A0A5M3N0D5_CONPW</name>
<dbReference type="PANTHER" id="PTHR45348:SF2">
    <property type="entry name" value="ZINC-TYPE ALCOHOL DEHYDROGENASE-LIKE PROTEIN C2E1P3.01"/>
    <property type="match status" value="1"/>
</dbReference>
<dbReference type="InterPro" id="IPR036291">
    <property type="entry name" value="NAD(P)-bd_dom_sf"/>
</dbReference>
<dbReference type="Gene3D" id="3.40.50.720">
    <property type="entry name" value="NAD(P)-binding Rossmann-like Domain"/>
    <property type="match status" value="1"/>
</dbReference>
<evidence type="ECO:0000313" key="3">
    <source>
        <dbReference type="Proteomes" id="UP000053558"/>
    </source>
</evidence>
<dbReference type="InterPro" id="IPR013149">
    <property type="entry name" value="ADH-like_C"/>
</dbReference>
<comment type="caution">
    <text evidence="2">The sequence shown here is derived from an EMBL/GenBank/DDBJ whole genome shotgun (WGS) entry which is preliminary data.</text>
</comment>
<dbReference type="InterPro" id="IPR020843">
    <property type="entry name" value="ER"/>
</dbReference>
<dbReference type="SUPFAM" id="SSF51735">
    <property type="entry name" value="NAD(P)-binding Rossmann-fold domains"/>
    <property type="match status" value="1"/>
</dbReference>
<keyword evidence="3" id="KW-1185">Reference proteome</keyword>
<sequence length="341" mass="35795">MSQKALLLTAKQGEWALGTRAIPKPGPGRILIKIEAASLNPIDWKVKAYGMLIEDYPAVLGYGLAGTVAELGKGVTNFAIGDRVATSGIVGNSEYCSFQQYALGDARFTAKLPSNISFDEASSLGVSLDTPALGLFGPLNAKLTSPIDKPGAYKGQTMVILGGSATIAQFAIQLCRLAGYTNIITTASPAHDALLKSLGATHVIDRRLPTTEIIASIRSIEKGDIKVLYDAICDESTQAVGWGILAPGGHVAVSNYNIKNPGGETDTRTVECSYGSPHIPPHHEFGEKLWGAVHDWLANGTIVVRVDVVPGGLDGIVAGLDRLKAGKASGIKLVVRPQDTA</sequence>
<reference evidence="3" key="1">
    <citation type="journal article" date="2012" name="Science">
        <title>The Paleozoic origin of enzymatic lignin decomposition reconstructed from 31 fungal genomes.</title>
        <authorList>
            <person name="Floudas D."/>
            <person name="Binder M."/>
            <person name="Riley R."/>
            <person name="Barry K."/>
            <person name="Blanchette R.A."/>
            <person name="Henrissat B."/>
            <person name="Martinez A.T."/>
            <person name="Otillar R."/>
            <person name="Spatafora J.W."/>
            <person name="Yadav J.S."/>
            <person name="Aerts A."/>
            <person name="Benoit I."/>
            <person name="Boyd A."/>
            <person name="Carlson A."/>
            <person name="Copeland A."/>
            <person name="Coutinho P.M."/>
            <person name="de Vries R.P."/>
            <person name="Ferreira P."/>
            <person name="Findley K."/>
            <person name="Foster B."/>
            <person name="Gaskell J."/>
            <person name="Glotzer D."/>
            <person name="Gorecki P."/>
            <person name="Heitman J."/>
            <person name="Hesse C."/>
            <person name="Hori C."/>
            <person name="Igarashi K."/>
            <person name="Jurgens J.A."/>
            <person name="Kallen N."/>
            <person name="Kersten P."/>
            <person name="Kohler A."/>
            <person name="Kuees U."/>
            <person name="Kumar T.K.A."/>
            <person name="Kuo A."/>
            <person name="LaButti K."/>
            <person name="Larrondo L.F."/>
            <person name="Lindquist E."/>
            <person name="Ling A."/>
            <person name="Lombard V."/>
            <person name="Lucas S."/>
            <person name="Lundell T."/>
            <person name="Martin R."/>
            <person name="McLaughlin D.J."/>
            <person name="Morgenstern I."/>
            <person name="Morin E."/>
            <person name="Murat C."/>
            <person name="Nagy L.G."/>
            <person name="Nolan M."/>
            <person name="Ohm R.A."/>
            <person name="Patyshakuliyeva A."/>
            <person name="Rokas A."/>
            <person name="Ruiz-Duenas F.J."/>
            <person name="Sabat G."/>
            <person name="Salamov A."/>
            <person name="Samejima M."/>
            <person name="Schmutz J."/>
            <person name="Slot J.C."/>
            <person name="St John F."/>
            <person name="Stenlid J."/>
            <person name="Sun H."/>
            <person name="Sun S."/>
            <person name="Syed K."/>
            <person name="Tsang A."/>
            <person name="Wiebenga A."/>
            <person name="Young D."/>
            <person name="Pisabarro A."/>
            <person name="Eastwood D.C."/>
            <person name="Martin F."/>
            <person name="Cullen D."/>
            <person name="Grigoriev I.V."/>
            <person name="Hibbett D.S."/>
        </authorList>
    </citation>
    <scope>NUCLEOTIDE SEQUENCE [LARGE SCALE GENOMIC DNA]</scope>
    <source>
        <strain evidence="3">RWD-64-598 SS2</strain>
    </source>
</reference>
<dbReference type="OrthoDB" id="3233595at2759"/>
<dbReference type="AlphaFoldDB" id="A0A5M3N0D5"/>
<dbReference type="Proteomes" id="UP000053558">
    <property type="component" value="Unassembled WGS sequence"/>
</dbReference>
<dbReference type="SUPFAM" id="SSF50129">
    <property type="entry name" value="GroES-like"/>
    <property type="match status" value="1"/>
</dbReference>
<dbReference type="KEGG" id="cput:CONPUDRAFT_120451"/>
<dbReference type="Pfam" id="PF00107">
    <property type="entry name" value="ADH_zinc_N"/>
    <property type="match status" value="1"/>
</dbReference>
<dbReference type="SMART" id="SM00829">
    <property type="entry name" value="PKS_ER"/>
    <property type="match status" value="1"/>
</dbReference>